<keyword evidence="2" id="KW-0732">Signal</keyword>
<accession>A0A8J5MUT1</accession>
<name>A0A8J5MUT1_HOMAM</name>
<feature type="signal peptide" evidence="2">
    <location>
        <begin position="1"/>
        <end position="29"/>
    </location>
</feature>
<evidence type="ECO:0000313" key="5">
    <source>
        <dbReference type="Proteomes" id="UP000747542"/>
    </source>
</evidence>
<keyword evidence="5" id="KW-1185">Reference proteome</keyword>
<evidence type="ECO:0000313" key="4">
    <source>
        <dbReference type="EMBL" id="KAG7164122.1"/>
    </source>
</evidence>
<feature type="domain" description="HAUS augmin-like complex subunit 6 N-terminal" evidence="3">
    <location>
        <begin position="18"/>
        <end position="246"/>
    </location>
</feature>
<reference evidence="4" key="1">
    <citation type="journal article" date="2021" name="Sci. Adv.">
        <title>The American lobster genome reveals insights on longevity, neural, and immune adaptations.</title>
        <authorList>
            <person name="Polinski J.M."/>
            <person name="Zimin A.V."/>
            <person name="Clark K.F."/>
            <person name="Kohn A.B."/>
            <person name="Sadowski N."/>
            <person name="Timp W."/>
            <person name="Ptitsyn A."/>
            <person name="Khanna P."/>
            <person name="Romanova D.Y."/>
            <person name="Williams P."/>
            <person name="Greenwood S.J."/>
            <person name="Moroz L.L."/>
            <person name="Walt D.R."/>
            <person name="Bodnar A.G."/>
        </authorList>
    </citation>
    <scope>NUCLEOTIDE SEQUENCE</scope>
    <source>
        <strain evidence="4">GMGI-L3</strain>
    </source>
</reference>
<dbReference type="EMBL" id="JAHLQT010025553">
    <property type="protein sequence ID" value="KAG7164122.1"/>
    <property type="molecule type" value="Genomic_DNA"/>
</dbReference>
<feature type="chain" id="PRO_5035300448" evidence="2">
    <location>
        <begin position="30"/>
        <end position="1118"/>
    </location>
</feature>
<dbReference type="Proteomes" id="UP000747542">
    <property type="component" value="Unassembled WGS sequence"/>
</dbReference>
<dbReference type="InterPro" id="IPR028163">
    <property type="entry name" value="HAUS_6_N"/>
</dbReference>
<dbReference type="Pfam" id="PF14661">
    <property type="entry name" value="HAUS6_N"/>
    <property type="match status" value="1"/>
</dbReference>
<dbReference type="InterPro" id="IPR026797">
    <property type="entry name" value="HAUS_6"/>
</dbReference>
<comment type="caution">
    <text evidence="4">The sequence shown here is derived from an EMBL/GenBank/DDBJ whole genome shotgun (WGS) entry which is preliminary data.</text>
</comment>
<sequence length="1118" mass="124294">MPPQHTPLSAKKDMGQILFSSLLLLGMDAVGLEHNLGTPVNQKMFVRMNKKLGEILLHFLFVCIDQEKAAKVFRDCWPLIDRKQESQFHKATFEWYKSLQQSNGQPVPAVVAKTFMVPGGPKFTSTLITLTRLALHSSVARKAPGCTLLHFPSHSRSSMLNAETLLLLKASKHAHHRNFIAKQKIRQEVLKSLQDKAKELSKTYRQQCSESEKTMQEHQKALMNNERLTQHQKDIFSTASLSVLKKEILDDISKMNSEASKLWARAEKFREIEESSWKILSPLLDGTTSLSHIDGSAYAPQVPEMVYKAHANTINKVGLHGLYHNDKLDLLSLMQYSNLALSSLLDTVRTTHCQAKPESTEELDVQTGRVTSMSETVNKLSNQLNTLLPSLMETVTTHRHQIASTLSSSEAVHLEGKPHLWPPTPPLTLVDTPVAIRGGSKIVPLQLTPGINHSRAGFFENSLNVTPSKLLSNSGITQAAKRSPKANVVYSPATHRDDSIKIVVGENTKRLVTEAGLTMDMLTVDCRGRYLKKREHEQELLQASCNPPSKNKGYKSSIPKRCRIPKSLMNHSVASTNTAPVVGVAESGVQKVTNVNSDEESCDVTKCNNKTEKEDFNNSLIDRLADIIVNEGDDSGAAELLDAPLLEEVTRNGSTIDSGCAEMNLHSDTLLEALEKMDITPRRELLALHESNRSLKGTPGLARKIGTPFHCASPRLSSLSRETPERQKTPAQGSPVQFTRLIDITPYGPLVYSRHTQDKIPVTDSSRISLSKLQVTGFTTYDADPEKLVSKQEKTIHESSQDLLAKMSFLTQSPFKDNATSSLSSSSSSSNILNKFDGLDFSLISKVSNSTKLLTDEEASEGGTVEKLRHHSKTKLNLLIEQVQQMKLQHPRKVDSVTLSRSEYKTQSNFLSFVENLKSRKDANSKSSNIKCTEPGKSEFKVDNSDLVRSLLPTDSILSKCDEDGSMLEIKQDFYNSLTRLQNLTGDNDNDDTLTENNLETKNIEKSLEPEETFTDASDVAEDVFRCPSYPGRRSYLPESSVFDTLTDSVLTGESAVSIINNEAVKSELRRESISSRRQSIVSTERMSLGSNKRLSDVYTTFQKRFSLECSGILGKHY</sequence>
<proteinExistence type="predicted"/>
<dbReference type="GO" id="GO:0008017">
    <property type="term" value="F:microtubule binding"/>
    <property type="evidence" value="ECO:0007669"/>
    <property type="project" value="TreeGrafter"/>
</dbReference>
<dbReference type="AlphaFoldDB" id="A0A8J5MUT1"/>
<dbReference type="GO" id="GO:0070652">
    <property type="term" value="C:HAUS complex"/>
    <property type="evidence" value="ECO:0007669"/>
    <property type="project" value="InterPro"/>
</dbReference>
<organism evidence="4 5">
    <name type="scientific">Homarus americanus</name>
    <name type="common">American lobster</name>
    <dbReference type="NCBI Taxonomy" id="6706"/>
    <lineage>
        <taxon>Eukaryota</taxon>
        <taxon>Metazoa</taxon>
        <taxon>Ecdysozoa</taxon>
        <taxon>Arthropoda</taxon>
        <taxon>Crustacea</taxon>
        <taxon>Multicrustacea</taxon>
        <taxon>Malacostraca</taxon>
        <taxon>Eumalacostraca</taxon>
        <taxon>Eucarida</taxon>
        <taxon>Decapoda</taxon>
        <taxon>Pleocyemata</taxon>
        <taxon>Astacidea</taxon>
        <taxon>Nephropoidea</taxon>
        <taxon>Nephropidae</taxon>
        <taxon>Homarus</taxon>
    </lineage>
</organism>
<protein>
    <submittedName>
        <fullName evidence="4">HAUS augmin-like complex subunit 6-like</fullName>
    </submittedName>
</protein>
<evidence type="ECO:0000256" key="2">
    <source>
        <dbReference type="SAM" id="SignalP"/>
    </source>
</evidence>
<dbReference type="GO" id="GO:1990498">
    <property type="term" value="C:mitotic spindle microtubule"/>
    <property type="evidence" value="ECO:0007669"/>
    <property type="project" value="TreeGrafter"/>
</dbReference>
<evidence type="ECO:0000256" key="1">
    <source>
        <dbReference type="SAM" id="MobiDB-lite"/>
    </source>
</evidence>
<dbReference type="PANTHER" id="PTHR16151:SF2">
    <property type="entry name" value="HAUS AUGMIN-LIKE COMPLEX SUBUNIT 6"/>
    <property type="match status" value="1"/>
</dbReference>
<dbReference type="GO" id="GO:0051225">
    <property type="term" value="P:spindle assembly"/>
    <property type="evidence" value="ECO:0007669"/>
    <property type="project" value="InterPro"/>
</dbReference>
<gene>
    <name evidence="4" type="primary">HAUS6-L</name>
    <name evidence="4" type="ORF">Hamer_G014248</name>
</gene>
<feature type="region of interest" description="Disordered" evidence="1">
    <location>
        <begin position="713"/>
        <end position="734"/>
    </location>
</feature>
<dbReference type="PANTHER" id="PTHR16151">
    <property type="entry name" value="HAUS AUGMIN-LIKE COMPLEX SUBUNIT 6"/>
    <property type="match status" value="1"/>
</dbReference>
<evidence type="ECO:0000259" key="3">
    <source>
        <dbReference type="Pfam" id="PF14661"/>
    </source>
</evidence>